<dbReference type="Gene3D" id="3.30.420.10">
    <property type="entry name" value="Ribonuclease H-like superfamily/Ribonuclease H"/>
    <property type="match status" value="1"/>
</dbReference>
<dbReference type="PANTHER" id="PTHR35004">
    <property type="entry name" value="TRANSPOSASE RV3428C-RELATED"/>
    <property type="match status" value="1"/>
</dbReference>
<evidence type="ECO:0000313" key="3">
    <source>
        <dbReference type="EMBL" id="OGE25037.1"/>
    </source>
</evidence>
<organism evidence="3 4">
    <name type="scientific">Candidatus Daviesbacteria bacterium RIFCSPHIGHO2_02_FULL_39_12</name>
    <dbReference type="NCBI Taxonomy" id="1797770"/>
    <lineage>
        <taxon>Bacteria</taxon>
        <taxon>Candidatus Daviesiibacteriota</taxon>
    </lineage>
</organism>
<comment type="similarity">
    <text evidence="1">Belongs to the transposase IS21/IS408/IS1162 family.</text>
</comment>
<dbReference type="InterPro" id="IPR012337">
    <property type="entry name" value="RNaseH-like_sf"/>
</dbReference>
<dbReference type="PROSITE" id="PS50994">
    <property type="entry name" value="INTEGRASE"/>
    <property type="match status" value="1"/>
</dbReference>
<evidence type="ECO:0000256" key="1">
    <source>
        <dbReference type="ARBA" id="ARBA00009277"/>
    </source>
</evidence>
<dbReference type="Proteomes" id="UP000177042">
    <property type="component" value="Unassembled WGS sequence"/>
</dbReference>
<dbReference type="Pfam" id="PF22483">
    <property type="entry name" value="Mu-transpos_C_2"/>
    <property type="match status" value="1"/>
</dbReference>
<dbReference type="GO" id="GO:0003676">
    <property type="term" value="F:nucleic acid binding"/>
    <property type="evidence" value="ECO:0007669"/>
    <property type="project" value="InterPro"/>
</dbReference>
<comment type="caution">
    <text evidence="3">The sequence shown here is derived from an EMBL/GenBank/DDBJ whole genome shotgun (WGS) entry which is preliminary data.</text>
</comment>
<proteinExistence type="inferred from homology"/>
<name>A0A1F5J8S3_9BACT</name>
<dbReference type="AlphaFoldDB" id="A0A1F5J8S3"/>
<gene>
    <name evidence="3" type="ORF">A3C26_04370</name>
</gene>
<dbReference type="EMBL" id="MFCX01000034">
    <property type="protein sequence ID" value="OGE25037.1"/>
    <property type="molecule type" value="Genomic_DNA"/>
</dbReference>
<dbReference type="InterPro" id="IPR001584">
    <property type="entry name" value="Integrase_cat-core"/>
</dbReference>
<protein>
    <recommendedName>
        <fullName evidence="2">Integrase catalytic domain-containing protein</fullName>
    </recommendedName>
</protein>
<evidence type="ECO:0000259" key="2">
    <source>
        <dbReference type="PROSITE" id="PS50994"/>
    </source>
</evidence>
<evidence type="ECO:0000313" key="4">
    <source>
        <dbReference type="Proteomes" id="UP000177042"/>
    </source>
</evidence>
<feature type="domain" description="Integrase catalytic" evidence="2">
    <location>
        <begin position="1"/>
        <end position="90"/>
    </location>
</feature>
<dbReference type="GO" id="GO:0015074">
    <property type="term" value="P:DNA integration"/>
    <property type="evidence" value="ECO:0007669"/>
    <property type="project" value="InterPro"/>
</dbReference>
<sequence>MYDLEFNQDFLEFCYHYQTVIIPCTPYSPEQKGTVESGIKYLQNNFITGRSFNDSSDIRKQLKDWMGSYANTRIHGTTKRVPKEVFEMEEKDKLQPLPENDFSFFNRGMRMVGQNCHIHFENNYYSVPSCLIGKEVTVRWNEHLLRVIFEGEQVTLHQQATGAGNYITSRSHLPDYKVYSQTEYQARFEAKFADMGEDAHAYFKMLLLQKESYWFRIARCVLGLKEQYGVEAVNLTLKRVLYYQATDLVTIKNILEKKLYLLKEEPRLLVKSSDKQTGQTGLFRDLTYYTQNRGNGV</sequence>
<dbReference type="SUPFAM" id="SSF53098">
    <property type="entry name" value="Ribonuclease H-like"/>
    <property type="match status" value="1"/>
</dbReference>
<dbReference type="Pfam" id="PF13683">
    <property type="entry name" value="rve_3"/>
    <property type="match status" value="1"/>
</dbReference>
<accession>A0A1F5J8S3</accession>
<dbReference type="InterPro" id="IPR036397">
    <property type="entry name" value="RNaseH_sf"/>
</dbReference>
<reference evidence="3 4" key="1">
    <citation type="journal article" date="2016" name="Nat. Commun.">
        <title>Thousands of microbial genomes shed light on interconnected biogeochemical processes in an aquifer system.</title>
        <authorList>
            <person name="Anantharaman K."/>
            <person name="Brown C.T."/>
            <person name="Hug L.A."/>
            <person name="Sharon I."/>
            <person name="Castelle C.J."/>
            <person name="Probst A.J."/>
            <person name="Thomas B.C."/>
            <person name="Singh A."/>
            <person name="Wilkins M.J."/>
            <person name="Karaoz U."/>
            <person name="Brodie E.L."/>
            <person name="Williams K.H."/>
            <person name="Hubbard S.S."/>
            <person name="Banfield J.F."/>
        </authorList>
    </citation>
    <scope>NUCLEOTIDE SEQUENCE [LARGE SCALE GENOMIC DNA]</scope>
</reference>
<dbReference type="InterPro" id="IPR054353">
    <property type="entry name" value="IstA-like_C"/>
</dbReference>